<gene>
    <name evidence="7" type="ORF">B4N89_33470</name>
</gene>
<dbReference type="InterPro" id="IPR050109">
    <property type="entry name" value="HTH-type_TetR-like_transc_reg"/>
</dbReference>
<dbReference type="SUPFAM" id="SSF46689">
    <property type="entry name" value="Homeodomain-like"/>
    <property type="match status" value="1"/>
</dbReference>
<dbReference type="Proteomes" id="UP000190037">
    <property type="component" value="Unassembled WGS sequence"/>
</dbReference>
<keyword evidence="4" id="KW-0804">Transcription</keyword>
<evidence type="ECO:0000256" key="4">
    <source>
        <dbReference type="ARBA" id="ARBA00023163"/>
    </source>
</evidence>
<keyword evidence="3 5" id="KW-0238">DNA-binding</keyword>
<evidence type="ECO:0000259" key="6">
    <source>
        <dbReference type="PROSITE" id="PS50977"/>
    </source>
</evidence>
<proteinExistence type="predicted"/>
<dbReference type="InterPro" id="IPR036271">
    <property type="entry name" value="Tet_transcr_reg_TetR-rel_C_sf"/>
</dbReference>
<keyword evidence="2" id="KW-0805">Transcription regulation</keyword>
<dbReference type="SUPFAM" id="SSF48498">
    <property type="entry name" value="Tetracyclin repressor-like, C-terminal domain"/>
    <property type="match status" value="1"/>
</dbReference>
<dbReference type="Pfam" id="PF00440">
    <property type="entry name" value="TetR_N"/>
    <property type="match status" value="1"/>
</dbReference>
<sequence>MSDRTGARGPYARGVARRQEIVHAALEVFATRGYDAVSLREIAAQVGLSHTGLRHHFASKEDLLTAVLRYKDELTLTPDEQVDVSGIAWVRASRDVVALNARQPLLIRLFATLSVQATDPAHPAHTYFVERYRIAREIATRHLAQARDDGDIAADVDAEHCAELMLAAMDGLQVQWLLEPDRVDMVAAYGQFLDRFLAVLAVPLPEDGGTAQR</sequence>
<evidence type="ECO:0000313" key="7">
    <source>
        <dbReference type="EMBL" id="OPC79016.1"/>
    </source>
</evidence>
<name>A0A1T3NQA5_9ACTN</name>
<dbReference type="AlphaFoldDB" id="A0A1T3NQA5"/>
<dbReference type="EMBL" id="MWQN01000002">
    <property type="protein sequence ID" value="OPC79016.1"/>
    <property type="molecule type" value="Genomic_DNA"/>
</dbReference>
<dbReference type="GO" id="GO:0003700">
    <property type="term" value="F:DNA-binding transcription factor activity"/>
    <property type="evidence" value="ECO:0007669"/>
    <property type="project" value="TreeGrafter"/>
</dbReference>
<organism evidence="7 8">
    <name type="scientific">Embleya scabrispora</name>
    <dbReference type="NCBI Taxonomy" id="159449"/>
    <lineage>
        <taxon>Bacteria</taxon>
        <taxon>Bacillati</taxon>
        <taxon>Actinomycetota</taxon>
        <taxon>Actinomycetes</taxon>
        <taxon>Kitasatosporales</taxon>
        <taxon>Streptomycetaceae</taxon>
        <taxon>Embleya</taxon>
    </lineage>
</organism>
<dbReference type="Gene3D" id="1.10.357.10">
    <property type="entry name" value="Tetracycline Repressor, domain 2"/>
    <property type="match status" value="1"/>
</dbReference>
<feature type="domain" description="HTH tetR-type" evidence="6">
    <location>
        <begin position="15"/>
        <end position="75"/>
    </location>
</feature>
<dbReference type="PROSITE" id="PS50977">
    <property type="entry name" value="HTH_TETR_2"/>
    <property type="match status" value="1"/>
</dbReference>
<comment type="caution">
    <text evidence="7">The sequence shown here is derived from an EMBL/GenBank/DDBJ whole genome shotgun (WGS) entry which is preliminary data.</text>
</comment>
<evidence type="ECO:0000313" key="8">
    <source>
        <dbReference type="Proteomes" id="UP000190037"/>
    </source>
</evidence>
<dbReference type="GO" id="GO:0000976">
    <property type="term" value="F:transcription cis-regulatory region binding"/>
    <property type="evidence" value="ECO:0007669"/>
    <property type="project" value="TreeGrafter"/>
</dbReference>
<keyword evidence="8" id="KW-1185">Reference proteome</keyword>
<evidence type="ECO:0000256" key="2">
    <source>
        <dbReference type="ARBA" id="ARBA00023015"/>
    </source>
</evidence>
<dbReference type="InterPro" id="IPR009057">
    <property type="entry name" value="Homeodomain-like_sf"/>
</dbReference>
<dbReference type="STRING" id="159449.B4N89_33470"/>
<dbReference type="eggNOG" id="COG1309">
    <property type="taxonomic scope" value="Bacteria"/>
</dbReference>
<keyword evidence="1" id="KW-0678">Repressor</keyword>
<evidence type="ECO:0000256" key="3">
    <source>
        <dbReference type="ARBA" id="ARBA00023125"/>
    </source>
</evidence>
<dbReference type="InterPro" id="IPR001647">
    <property type="entry name" value="HTH_TetR"/>
</dbReference>
<dbReference type="PRINTS" id="PR00455">
    <property type="entry name" value="HTHTETR"/>
</dbReference>
<dbReference type="PANTHER" id="PTHR30055:SF226">
    <property type="entry name" value="HTH-TYPE TRANSCRIPTIONAL REGULATOR PKSA"/>
    <property type="match status" value="1"/>
</dbReference>
<reference evidence="7 8" key="1">
    <citation type="submission" date="2017-03" db="EMBL/GenBank/DDBJ databases">
        <title>Draft genome sequence of Streptomyces scabrisporus NF3, endophyte isolated from Amphipterygium adstringens.</title>
        <authorList>
            <person name="Vazquez M."/>
            <person name="Ceapa C.D."/>
            <person name="Rodriguez Luna D."/>
            <person name="Sanchez Esquivel S."/>
        </authorList>
    </citation>
    <scope>NUCLEOTIDE SEQUENCE [LARGE SCALE GENOMIC DNA]</scope>
    <source>
        <strain evidence="7 8">NF3</strain>
    </source>
</reference>
<dbReference type="RefSeq" id="WP_078980217.1">
    <property type="nucleotide sequence ID" value="NZ_MWQN01000002.1"/>
</dbReference>
<accession>A0A1T3NQA5</accession>
<evidence type="ECO:0000256" key="1">
    <source>
        <dbReference type="ARBA" id="ARBA00022491"/>
    </source>
</evidence>
<dbReference type="InterPro" id="IPR039538">
    <property type="entry name" value="BetI_C"/>
</dbReference>
<feature type="DNA-binding region" description="H-T-H motif" evidence="5">
    <location>
        <begin position="38"/>
        <end position="57"/>
    </location>
</feature>
<dbReference type="OrthoDB" id="7505659at2"/>
<protein>
    <recommendedName>
        <fullName evidence="6">HTH tetR-type domain-containing protein</fullName>
    </recommendedName>
</protein>
<dbReference type="Pfam" id="PF13977">
    <property type="entry name" value="TetR_C_6"/>
    <property type="match status" value="1"/>
</dbReference>
<dbReference type="PANTHER" id="PTHR30055">
    <property type="entry name" value="HTH-TYPE TRANSCRIPTIONAL REGULATOR RUTR"/>
    <property type="match status" value="1"/>
</dbReference>
<evidence type="ECO:0000256" key="5">
    <source>
        <dbReference type="PROSITE-ProRule" id="PRU00335"/>
    </source>
</evidence>
<dbReference type="PROSITE" id="PS01081">
    <property type="entry name" value="HTH_TETR_1"/>
    <property type="match status" value="1"/>
</dbReference>
<dbReference type="InterPro" id="IPR023772">
    <property type="entry name" value="DNA-bd_HTH_TetR-type_CS"/>
</dbReference>